<dbReference type="EMBL" id="JACEMT010000047">
    <property type="protein sequence ID" value="MBA4502526.1"/>
    <property type="molecule type" value="Genomic_DNA"/>
</dbReference>
<name>A0A7W1WXN8_9GAMM</name>
<evidence type="ECO:0000259" key="2">
    <source>
        <dbReference type="Pfam" id="PF02371"/>
    </source>
</evidence>
<evidence type="ECO:0000313" key="3">
    <source>
        <dbReference type="EMBL" id="MBA4501750.1"/>
    </source>
</evidence>
<dbReference type="InterPro" id="IPR047650">
    <property type="entry name" value="Transpos_IS110"/>
</dbReference>
<dbReference type="EMBL" id="JACEMT010000041">
    <property type="protein sequence ID" value="MBA4501750.1"/>
    <property type="molecule type" value="Genomic_DNA"/>
</dbReference>
<dbReference type="RefSeq" id="WP_181737921.1">
    <property type="nucleotide sequence ID" value="NZ_JACEMT010000041.1"/>
</dbReference>
<evidence type="ECO:0000313" key="8">
    <source>
        <dbReference type="EMBL" id="MBA4502756.1"/>
    </source>
</evidence>
<evidence type="ECO:0000313" key="4">
    <source>
        <dbReference type="EMBL" id="MBA4502084.1"/>
    </source>
</evidence>
<dbReference type="Pfam" id="PF01548">
    <property type="entry name" value="DEDD_Tnp_IS110"/>
    <property type="match status" value="1"/>
</dbReference>
<dbReference type="Pfam" id="PF02371">
    <property type="entry name" value="Transposase_20"/>
    <property type="match status" value="1"/>
</dbReference>
<accession>A0A7W1WXN8</accession>
<protein>
    <submittedName>
        <fullName evidence="5">IS110 family transposase</fullName>
    </submittedName>
</protein>
<evidence type="ECO:0000313" key="7">
    <source>
        <dbReference type="EMBL" id="MBA4502526.1"/>
    </source>
</evidence>
<dbReference type="EMBL" id="JACEMT010000044">
    <property type="protein sequence ID" value="MBA4502296.1"/>
    <property type="molecule type" value="Genomic_DNA"/>
</dbReference>
<gene>
    <name evidence="3" type="ORF">H1S06_05165</name>
    <name evidence="4" type="ORF">H1S06_06860</name>
    <name evidence="5" type="ORF">H1S06_07110</name>
    <name evidence="6" type="ORF">H1S06_07975</name>
    <name evidence="7" type="ORF">H1S06_09145</name>
    <name evidence="8" type="ORF">H1S06_10320</name>
</gene>
<sequence>MEQVSVIGLDLAKNVFQVHGADERGRCVIRKSLRRTQVYAFFAKLSKCTVGMEACSSSHYWGRVITDCGHEVKLIPPQYVKPYVKTNKNDAADAEAICEAVSRPHMRFVELKTPDQQSILLIHRERDGLMRDRTALINRLRATLGEFGIAVPSGPARLKQWFRDSYGINEDQLPVLMQRHIERMRARWVELERCIGELDREIDQHVQHNSACQRLLEVPGIGRLTASALVATVGNALAFKNGRQLSAWLGLVPRQHSSGGKTVLRGISKRGDAYLRRMLVHGARAVLRHSATKKNAVSNWLHALSVRANKNVVIVAMANKLARIAWALLNKGQRYIEPAAE</sequence>
<evidence type="ECO:0000313" key="5">
    <source>
        <dbReference type="EMBL" id="MBA4502134.1"/>
    </source>
</evidence>
<evidence type="ECO:0000259" key="1">
    <source>
        <dbReference type="Pfam" id="PF01548"/>
    </source>
</evidence>
<reference evidence="5 9" key="1">
    <citation type="submission" date="2020-07" db="EMBL/GenBank/DDBJ databases">
        <title>Bacterium isolated from marien macroalgae.</title>
        <authorList>
            <person name="Zhu K."/>
            <person name="Lu D."/>
            <person name="Du Z."/>
        </authorList>
    </citation>
    <scope>NUCLEOTIDE SEQUENCE [LARGE SCALE GENOMIC DNA]</scope>
    <source>
        <strain evidence="5 9">3-1745</strain>
    </source>
</reference>
<dbReference type="PANTHER" id="PTHR33055:SF3">
    <property type="entry name" value="PUTATIVE TRANSPOSASE FOR IS117-RELATED"/>
    <property type="match status" value="1"/>
</dbReference>
<proteinExistence type="predicted"/>
<feature type="domain" description="Transposase IS110-like N-terminal" evidence="1">
    <location>
        <begin position="7"/>
        <end position="146"/>
    </location>
</feature>
<dbReference type="EMBL" id="JACEMT010000043">
    <property type="protein sequence ID" value="MBA4502134.1"/>
    <property type="molecule type" value="Genomic_DNA"/>
</dbReference>
<evidence type="ECO:0000313" key="6">
    <source>
        <dbReference type="EMBL" id="MBA4502296.1"/>
    </source>
</evidence>
<dbReference type="NCBIfam" id="NF033542">
    <property type="entry name" value="transpos_IS110"/>
    <property type="match status" value="1"/>
</dbReference>
<dbReference type="EMBL" id="JACEMT010000042">
    <property type="protein sequence ID" value="MBA4502084.1"/>
    <property type="molecule type" value="Genomic_DNA"/>
</dbReference>
<organism evidence="5 9">
    <name type="scientific">Marinobacterium marinum</name>
    <dbReference type="NCBI Taxonomy" id="2756129"/>
    <lineage>
        <taxon>Bacteria</taxon>
        <taxon>Pseudomonadati</taxon>
        <taxon>Pseudomonadota</taxon>
        <taxon>Gammaproteobacteria</taxon>
        <taxon>Oceanospirillales</taxon>
        <taxon>Oceanospirillaceae</taxon>
        <taxon>Marinobacterium</taxon>
    </lineage>
</organism>
<comment type="caution">
    <text evidence="5">The sequence shown here is derived from an EMBL/GenBank/DDBJ whole genome shotgun (WGS) entry which is preliminary data.</text>
</comment>
<dbReference type="AlphaFoldDB" id="A0A7W1WXN8"/>
<dbReference type="EMBL" id="JACEMT010000049">
    <property type="protein sequence ID" value="MBA4502756.1"/>
    <property type="molecule type" value="Genomic_DNA"/>
</dbReference>
<feature type="domain" description="Transposase IS116/IS110/IS902 C-terminal" evidence="2">
    <location>
        <begin position="212"/>
        <end position="294"/>
    </location>
</feature>
<dbReference type="GO" id="GO:0006313">
    <property type="term" value="P:DNA transposition"/>
    <property type="evidence" value="ECO:0007669"/>
    <property type="project" value="InterPro"/>
</dbReference>
<dbReference type="GO" id="GO:0004803">
    <property type="term" value="F:transposase activity"/>
    <property type="evidence" value="ECO:0007669"/>
    <property type="project" value="InterPro"/>
</dbReference>
<dbReference type="InterPro" id="IPR002525">
    <property type="entry name" value="Transp_IS110-like_N"/>
</dbReference>
<dbReference type="PANTHER" id="PTHR33055">
    <property type="entry name" value="TRANSPOSASE FOR INSERTION SEQUENCE ELEMENT IS1111A"/>
    <property type="match status" value="1"/>
</dbReference>
<evidence type="ECO:0000313" key="9">
    <source>
        <dbReference type="Proteomes" id="UP000538931"/>
    </source>
</evidence>
<dbReference type="InterPro" id="IPR003346">
    <property type="entry name" value="Transposase_20"/>
</dbReference>
<dbReference type="Proteomes" id="UP000538931">
    <property type="component" value="Unassembled WGS sequence"/>
</dbReference>
<keyword evidence="9" id="KW-1185">Reference proteome</keyword>
<dbReference type="GO" id="GO:0003677">
    <property type="term" value="F:DNA binding"/>
    <property type="evidence" value="ECO:0007669"/>
    <property type="project" value="InterPro"/>
</dbReference>